<evidence type="ECO:0000256" key="6">
    <source>
        <dbReference type="ARBA" id="ARBA00022605"/>
    </source>
</evidence>
<evidence type="ECO:0000259" key="10">
    <source>
        <dbReference type="Pfam" id="PF14698"/>
    </source>
</evidence>
<keyword evidence="12" id="KW-1185">Reference proteome</keyword>
<dbReference type="UniPathway" id="UPA00068">
    <property type="reaction ID" value="UER00114"/>
</dbReference>
<dbReference type="FunFam" id="1.20.200.10:FF:000002">
    <property type="entry name" value="Argininosuccinate lyase"/>
    <property type="match status" value="1"/>
</dbReference>
<dbReference type="PANTHER" id="PTHR43814">
    <property type="entry name" value="ARGININOSUCCINATE LYASE"/>
    <property type="match status" value="1"/>
</dbReference>
<comment type="catalytic activity">
    <reaction evidence="1 8">
        <text>2-(N(omega)-L-arginino)succinate = fumarate + L-arginine</text>
        <dbReference type="Rhea" id="RHEA:24020"/>
        <dbReference type="ChEBI" id="CHEBI:29806"/>
        <dbReference type="ChEBI" id="CHEBI:32682"/>
        <dbReference type="ChEBI" id="CHEBI:57472"/>
        <dbReference type="EC" id="4.3.2.1"/>
    </reaction>
</comment>
<sequence>MKLWSGRFSKETNEKVDAYNASIGFDYKLAKYDIEGSLAHVAMLGKCQLISKHEAETIREGLVQIRSKLEKGELEFRQSDEDIHMNIERLLHEFIGPTAGKLHTGRSRNDQVALDMHLYLRHHLILLINKIYQLLAVLHELAETHVDTFLPGYTHLQRAEPIRLAHHFLAYFSMLNRDAQRLCDGFKRINICPLGAGALAGSGVKIDREHVAELLHFDGLYENSLDAVSDRDFLIEFLSCAAILIMHLSKMSEELILWSSQEFSFIQLDDAFCTGSSMMPQKKNPDVCELTRGKTGRVYGALMGLLTVMKGLPLAYNKDMQEDKEGVFDTVETLSLCLDVYPPMLASMQINEKKMKRAAENDFSSATSLANYLVKKDVPFRKAHEIAGKLVLYCIDNDCLLKDLSLKDYQTFSKYFEKDVYEAIDILQVIETHEALGGTAKASVEKQLQSGRKQMKQLKRWIDEHAVFL</sequence>
<feature type="domain" description="Argininosuccinate lyase C-terminal" evidence="10">
    <location>
        <begin position="363"/>
        <end position="430"/>
    </location>
</feature>
<evidence type="ECO:0000313" key="11">
    <source>
        <dbReference type="EMBL" id="KTD14400.1"/>
    </source>
</evidence>
<dbReference type="OrthoDB" id="9769623at2"/>
<dbReference type="GO" id="GO:0005829">
    <property type="term" value="C:cytosol"/>
    <property type="evidence" value="ECO:0007669"/>
    <property type="project" value="TreeGrafter"/>
</dbReference>
<dbReference type="EMBL" id="LNYH01000149">
    <property type="protein sequence ID" value="KTD14400.1"/>
    <property type="molecule type" value="Genomic_DNA"/>
</dbReference>
<dbReference type="InterPro" id="IPR008948">
    <property type="entry name" value="L-Aspartase-like"/>
</dbReference>
<feature type="domain" description="Fumarate lyase N-terminal" evidence="9">
    <location>
        <begin position="6"/>
        <end position="300"/>
    </location>
</feature>
<keyword evidence="6 8" id="KW-0028">Amino-acid biosynthesis</keyword>
<keyword evidence="5 8" id="KW-0055">Arginine biosynthesis</keyword>
<evidence type="ECO:0000256" key="7">
    <source>
        <dbReference type="ARBA" id="ARBA00023239"/>
    </source>
</evidence>
<dbReference type="Gene3D" id="1.10.40.30">
    <property type="entry name" value="Fumarase/aspartase (C-terminal domain)"/>
    <property type="match status" value="1"/>
</dbReference>
<accession>A0A0W0V2P3</accession>
<comment type="caution">
    <text evidence="11">The sequence shown here is derived from an EMBL/GenBank/DDBJ whole genome shotgun (WGS) entry which is preliminary data.</text>
</comment>
<dbReference type="CDD" id="cd01359">
    <property type="entry name" value="Argininosuccinate_lyase"/>
    <property type="match status" value="1"/>
</dbReference>
<dbReference type="AlphaFoldDB" id="A0A0W0V2P3"/>
<dbReference type="SUPFAM" id="SSF48557">
    <property type="entry name" value="L-aspartase-like"/>
    <property type="match status" value="1"/>
</dbReference>
<name>A0A0W0V2P3_9GAMM</name>
<evidence type="ECO:0000256" key="3">
    <source>
        <dbReference type="ARBA" id="ARBA00005552"/>
    </source>
</evidence>
<dbReference type="RefSeq" id="WP_058502897.1">
    <property type="nucleotide sequence ID" value="NZ_CAAAJA010000051.1"/>
</dbReference>
<dbReference type="PRINTS" id="PR00145">
    <property type="entry name" value="ARGSUCLYASE"/>
</dbReference>
<dbReference type="HAMAP" id="MF_00006">
    <property type="entry name" value="Arg_succ_lyase"/>
    <property type="match status" value="1"/>
</dbReference>
<evidence type="ECO:0000256" key="4">
    <source>
        <dbReference type="ARBA" id="ARBA00012338"/>
    </source>
</evidence>
<evidence type="ECO:0000256" key="1">
    <source>
        <dbReference type="ARBA" id="ARBA00000985"/>
    </source>
</evidence>
<dbReference type="EC" id="4.3.2.1" evidence="4 8"/>
<dbReference type="FunFam" id="1.10.275.10:FF:000002">
    <property type="entry name" value="Argininosuccinate lyase"/>
    <property type="match status" value="1"/>
</dbReference>
<dbReference type="InterPro" id="IPR009049">
    <property type="entry name" value="Argininosuccinate_lyase"/>
</dbReference>
<dbReference type="InterPro" id="IPR029419">
    <property type="entry name" value="Arg_succ_lyase_C"/>
</dbReference>
<comment type="similarity">
    <text evidence="3">In the N-terminal section; belongs to the lyase 1 family. Argininosuccinate lyase subfamily.</text>
</comment>
<evidence type="ECO:0000259" key="9">
    <source>
        <dbReference type="Pfam" id="PF00206"/>
    </source>
</evidence>
<proteinExistence type="inferred from homology"/>
<dbReference type="InterPro" id="IPR000362">
    <property type="entry name" value="Fumarate_lyase_fam"/>
</dbReference>
<comment type="pathway">
    <text evidence="2 8">Amino-acid biosynthesis; L-arginine biosynthesis; L-arginine from L-ornithine and carbamoyl phosphate: step 3/3.</text>
</comment>
<dbReference type="PRINTS" id="PR00149">
    <property type="entry name" value="FUMRATELYASE"/>
</dbReference>
<dbReference type="NCBIfam" id="TIGR00838">
    <property type="entry name" value="argH"/>
    <property type="match status" value="1"/>
</dbReference>
<dbReference type="InterPro" id="IPR020557">
    <property type="entry name" value="Fumarate_lyase_CS"/>
</dbReference>
<dbReference type="InterPro" id="IPR024083">
    <property type="entry name" value="Fumarase/histidase_N"/>
</dbReference>
<protein>
    <recommendedName>
        <fullName evidence="4 8">Argininosuccinate lyase</fullName>
        <shortName evidence="8">ASAL</shortName>
        <ecNumber evidence="4 8">4.3.2.1</ecNumber>
    </recommendedName>
    <alternativeName>
        <fullName evidence="8">Arginosuccinase</fullName>
    </alternativeName>
</protein>
<dbReference type="STRING" id="454.Lisr_2628"/>
<reference evidence="11 12" key="1">
    <citation type="submission" date="2015-11" db="EMBL/GenBank/DDBJ databases">
        <title>Genomic analysis of 38 Legionella species identifies large and diverse effector repertoires.</title>
        <authorList>
            <person name="Burstein D."/>
            <person name="Amaro F."/>
            <person name="Zusman T."/>
            <person name="Lifshitz Z."/>
            <person name="Cohen O."/>
            <person name="Gilbert J.A."/>
            <person name="Pupko T."/>
            <person name="Shuman H.A."/>
            <person name="Segal G."/>
        </authorList>
    </citation>
    <scope>NUCLEOTIDE SEQUENCE [LARGE SCALE GENOMIC DNA]</scope>
    <source>
        <strain evidence="11 12">Bercovier 4</strain>
    </source>
</reference>
<dbReference type="PROSITE" id="PS00163">
    <property type="entry name" value="FUMARATE_LYASES"/>
    <property type="match status" value="1"/>
</dbReference>
<dbReference type="Gene3D" id="1.10.275.10">
    <property type="entry name" value="Fumarase/aspartase (N-terminal domain)"/>
    <property type="match status" value="1"/>
</dbReference>
<dbReference type="FunFam" id="1.10.40.30:FF:000001">
    <property type="entry name" value="Argininosuccinate lyase"/>
    <property type="match status" value="1"/>
</dbReference>
<evidence type="ECO:0000256" key="2">
    <source>
        <dbReference type="ARBA" id="ARBA00004941"/>
    </source>
</evidence>
<comment type="subcellular location">
    <subcellularLocation>
        <location evidence="8">Cytoplasm</location>
    </subcellularLocation>
</comment>
<dbReference type="PATRIC" id="fig|454.4.peg.2885"/>
<keyword evidence="7 8" id="KW-0456">Lyase</keyword>
<evidence type="ECO:0000256" key="8">
    <source>
        <dbReference type="HAMAP-Rule" id="MF_00006"/>
    </source>
</evidence>
<dbReference type="Pfam" id="PF00206">
    <property type="entry name" value="Lyase_1"/>
    <property type="match status" value="1"/>
</dbReference>
<dbReference type="GO" id="GO:0042450">
    <property type="term" value="P:L-arginine biosynthetic process via ornithine"/>
    <property type="evidence" value="ECO:0007669"/>
    <property type="project" value="UniProtKB-UniRule"/>
</dbReference>
<evidence type="ECO:0000313" key="12">
    <source>
        <dbReference type="Proteomes" id="UP000054761"/>
    </source>
</evidence>
<dbReference type="Gene3D" id="1.20.200.10">
    <property type="entry name" value="Fumarase/aspartase (Central domain)"/>
    <property type="match status" value="1"/>
</dbReference>
<dbReference type="Proteomes" id="UP000054761">
    <property type="component" value="Unassembled WGS sequence"/>
</dbReference>
<evidence type="ECO:0000256" key="5">
    <source>
        <dbReference type="ARBA" id="ARBA00022571"/>
    </source>
</evidence>
<dbReference type="PANTHER" id="PTHR43814:SF1">
    <property type="entry name" value="ARGININOSUCCINATE LYASE"/>
    <property type="match status" value="1"/>
</dbReference>
<dbReference type="Pfam" id="PF14698">
    <property type="entry name" value="ASL_C2"/>
    <property type="match status" value="1"/>
</dbReference>
<organism evidence="11 12">
    <name type="scientific">Legionella israelensis</name>
    <dbReference type="NCBI Taxonomy" id="454"/>
    <lineage>
        <taxon>Bacteria</taxon>
        <taxon>Pseudomonadati</taxon>
        <taxon>Pseudomonadota</taxon>
        <taxon>Gammaproteobacteria</taxon>
        <taxon>Legionellales</taxon>
        <taxon>Legionellaceae</taxon>
        <taxon>Legionella</taxon>
    </lineage>
</organism>
<gene>
    <name evidence="8 11" type="primary">argH</name>
    <name evidence="11" type="ORF">Lisr_2628</name>
</gene>
<dbReference type="InterPro" id="IPR022761">
    <property type="entry name" value="Fumarate_lyase_N"/>
</dbReference>
<dbReference type="GO" id="GO:0004056">
    <property type="term" value="F:argininosuccinate lyase activity"/>
    <property type="evidence" value="ECO:0007669"/>
    <property type="project" value="UniProtKB-UniRule"/>
</dbReference>
<comment type="similarity">
    <text evidence="8">Belongs to the lyase 1 family. Argininosuccinate lyase subfamily.</text>
</comment>
<keyword evidence="8" id="KW-0963">Cytoplasm</keyword>